<evidence type="ECO:0000256" key="7">
    <source>
        <dbReference type="ARBA" id="ARBA00023014"/>
    </source>
</evidence>
<dbReference type="InterPro" id="IPR036503">
    <property type="entry name" value="Ald_Fedxn_OxRdtase_N_sf"/>
</dbReference>
<protein>
    <recommendedName>
        <fullName evidence="9">Aldehyde ferredoxin oxidoreductase N-terminal domain-containing protein</fullName>
    </recommendedName>
</protein>
<evidence type="ECO:0000256" key="6">
    <source>
        <dbReference type="ARBA" id="ARBA00023004"/>
    </source>
</evidence>
<name>A0A0F9RUC4_9ZZZZ</name>
<organism evidence="10">
    <name type="scientific">marine sediment metagenome</name>
    <dbReference type="NCBI Taxonomy" id="412755"/>
    <lineage>
        <taxon>unclassified sequences</taxon>
        <taxon>metagenomes</taxon>
        <taxon>ecological metagenomes</taxon>
    </lineage>
</organism>
<keyword evidence="6" id="KW-0408">Iron</keyword>
<dbReference type="PANTHER" id="PTHR30038">
    <property type="entry name" value="ALDEHYDE FERREDOXIN OXIDOREDUCTASE"/>
    <property type="match status" value="1"/>
</dbReference>
<dbReference type="InterPro" id="IPR013984">
    <property type="entry name" value="Ald_Fedxn_OxRdtase_dom2"/>
</dbReference>
<dbReference type="GO" id="GO:0016625">
    <property type="term" value="F:oxidoreductase activity, acting on the aldehyde or oxo group of donors, iron-sulfur protein as acceptor"/>
    <property type="evidence" value="ECO:0007669"/>
    <property type="project" value="InterPro"/>
</dbReference>
<dbReference type="InterPro" id="IPR051919">
    <property type="entry name" value="W-dependent_AOR"/>
</dbReference>
<dbReference type="Pfam" id="PF02730">
    <property type="entry name" value="AFOR_N"/>
    <property type="match status" value="1"/>
</dbReference>
<comment type="cofactor">
    <cofactor evidence="8">
        <name>tungstopterin</name>
        <dbReference type="ChEBI" id="CHEBI:30402"/>
    </cofactor>
</comment>
<evidence type="ECO:0000259" key="9">
    <source>
        <dbReference type="SMART" id="SM00790"/>
    </source>
</evidence>
<comment type="cofactor">
    <cofactor evidence="1">
        <name>[4Fe-4S] cluster</name>
        <dbReference type="ChEBI" id="CHEBI:49883"/>
    </cofactor>
</comment>
<keyword evidence="4" id="KW-0479">Metal-binding</keyword>
<dbReference type="Gene3D" id="1.10.599.10">
    <property type="entry name" value="Aldehyde Ferredoxin Oxidoreductase Protein, subunit A, domain 3"/>
    <property type="match status" value="1"/>
</dbReference>
<evidence type="ECO:0000256" key="4">
    <source>
        <dbReference type="ARBA" id="ARBA00022723"/>
    </source>
</evidence>
<dbReference type="GO" id="GO:0046872">
    <property type="term" value="F:metal ion binding"/>
    <property type="evidence" value="ECO:0007669"/>
    <property type="project" value="UniProtKB-KW"/>
</dbReference>
<keyword evidence="3" id="KW-0004">4Fe-4S</keyword>
<dbReference type="SUPFAM" id="SSF48310">
    <property type="entry name" value="Aldehyde ferredoxin oxidoreductase, C-terminal domains"/>
    <property type="match status" value="1"/>
</dbReference>
<evidence type="ECO:0000256" key="1">
    <source>
        <dbReference type="ARBA" id="ARBA00001966"/>
    </source>
</evidence>
<evidence type="ECO:0000256" key="5">
    <source>
        <dbReference type="ARBA" id="ARBA00023002"/>
    </source>
</evidence>
<keyword evidence="5" id="KW-0560">Oxidoreductase</keyword>
<dbReference type="EMBL" id="LAZR01003205">
    <property type="protein sequence ID" value="KKN20818.1"/>
    <property type="molecule type" value="Genomic_DNA"/>
</dbReference>
<feature type="domain" description="Aldehyde ferredoxin oxidoreductase N-terminal" evidence="9">
    <location>
        <begin position="1"/>
        <end position="106"/>
    </location>
</feature>
<dbReference type="InterPro" id="IPR013983">
    <property type="entry name" value="Ald_Fedxn_OxRdtase_N"/>
</dbReference>
<dbReference type="AlphaFoldDB" id="A0A0F9RUC4"/>
<dbReference type="PANTHER" id="PTHR30038:SF0">
    <property type="entry name" value="TUNGSTEN-CONTAINING ALDEHYDE FERREDOXIN OXIDOREDUCTASE"/>
    <property type="match status" value="1"/>
</dbReference>
<dbReference type="GO" id="GO:0009055">
    <property type="term" value="F:electron transfer activity"/>
    <property type="evidence" value="ECO:0007669"/>
    <property type="project" value="InterPro"/>
</dbReference>
<gene>
    <name evidence="10" type="ORF">LCGC14_0931660</name>
</gene>
<comment type="caution">
    <text evidence="10">The sequence shown here is derived from an EMBL/GenBank/DDBJ whole genome shotgun (WGS) entry which is preliminary data.</text>
</comment>
<keyword evidence="7" id="KW-0411">Iron-sulfur</keyword>
<dbReference type="SMART" id="SM00790">
    <property type="entry name" value="AFOR_N"/>
    <property type="match status" value="1"/>
</dbReference>
<dbReference type="GO" id="GO:0051539">
    <property type="term" value="F:4 iron, 4 sulfur cluster binding"/>
    <property type="evidence" value="ECO:0007669"/>
    <property type="project" value="UniProtKB-KW"/>
</dbReference>
<dbReference type="InterPro" id="IPR036021">
    <property type="entry name" value="Tungsten_al_ferr_oxy-like_C"/>
</dbReference>
<proteinExistence type="inferred from homology"/>
<evidence type="ECO:0000256" key="8">
    <source>
        <dbReference type="ARBA" id="ARBA00049934"/>
    </source>
</evidence>
<reference evidence="10" key="1">
    <citation type="journal article" date="2015" name="Nature">
        <title>Complex archaea that bridge the gap between prokaryotes and eukaryotes.</title>
        <authorList>
            <person name="Spang A."/>
            <person name="Saw J.H."/>
            <person name="Jorgensen S.L."/>
            <person name="Zaremba-Niedzwiedzka K."/>
            <person name="Martijn J."/>
            <person name="Lind A.E."/>
            <person name="van Eijk R."/>
            <person name="Schleper C."/>
            <person name="Guy L."/>
            <person name="Ettema T.J."/>
        </authorList>
    </citation>
    <scope>NUCLEOTIDE SEQUENCE</scope>
</reference>
<comment type="similarity">
    <text evidence="2">Belongs to the AOR/FOR family.</text>
</comment>
<dbReference type="Gene3D" id="3.60.9.10">
    <property type="entry name" value="Aldehyde ferredoxin oxidoreductase, N-terminal domain"/>
    <property type="match status" value="1"/>
</dbReference>
<evidence type="ECO:0000313" key="10">
    <source>
        <dbReference type="EMBL" id="KKN20818.1"/>
    </source>
</evidence>
<dbReference type="Pfam" id="PF01314">
    <property type="entry name" value="AFOR_C"/>
    <property type="match status" value="1"/>
</dbReference>
<dbReference type="InterPro" id="IPR013985">
    <property type="entry name" value="Ald_Fedxn_OxRdtase_dom3"/>
</dbReference>
<evidence type="ECO:0000256" key="2">
    <source>
        <dbReference type="ARBA" id="ARBA00011032"/>
    </source>
</evidence>
<dbReference type="InterPro" id="IPR001203">
    <property type="entry name" value="OxRdtase_Ald_Fedxn_C"/>
</dbReference>
<sequence>MKHAGFDAIIVEGKAKNPVYLWITDGRAEIKDATHLWGKITGESQETIQKELGDKLIRVAQIGPGGERLVRYACIINDLRNAAGRGGMGAVMGSKNLKAIAVRGHKKLDVNNREKLREKIREYHEGAYKTYAGYFEYGTGYGLMERFAKSGNLPTRNFRDGNFPGAKALDPGIMKEEINLTMDACYACSIRCKKVVDIKEPWEVNPIYGGPEYESIGAFGSNCGIDDIKAVCKANELCNKNSLDTISTGVSIGFAMECYERGIITDKDTNGMKLNFGNAEAMIQMVEMIAKREGLGDILAEGVKKAAETLKNGADKFAMHVKGQEIPMHEPRLKPGLGVGYTVSPTGAEHMANMHDDSFRSDRALALHKAIRILESLEMDDLGAKKIRILTYYSNWRNISNALLICYFLPWDYIDIPEIVRAVTGWHSSSWELMKVGERITTMARVFNIREGFSKNDDWLPERFFQPHTSGALVETKIDPDKLKDAITMYYKMMGWTEEGIPTKTKLDELDIDWVSQFI</sequence>
<dbReference type="Gene3D" id="1.10.569.10">
    <property type="entry name" value="Aldehyde Ferredoxin Oxidoreductase Protein, subunit A, domain 2"/>
    <property type="match status" value="1"/>
</dbReference>
<dbReference type="SUPFAM" id="SSF56228">
    <property type="entry name" value="Aldehyde ferredoxin oxidoreductase, N-terminal domain"/>
    <property type="match status" value="1"/>
</dbReference>
<accession>A0A0F9RUC4</accession>
<evidence type="ECO:0000256" key="3">
    <source>
        <dbReference type="ARBA" id="ARBA00022485"/>
    </source>
</evidence>